<dbReference type="PANTHER" id="PTHR13778">
    <property type="entry name" value="GLYCOSYLTRANSFERASE 8 DOMAIN-CONTAINING PROTEIN"/>
    <property type="match status" value="1"/>
</dbReference>
<gene>
    <name evidence="4" type="ORF">K8V47_00545</name>
</gene>
<keyword evidence="3" id="KW-0479">Metal-binding</keyword>
<sequence length="332" mass="38846">MNNEIKPSHIHILCCPDSHYCPCTGVMLTSLLENNRRHHMEIWIATTDNDPDNRRRFLTLEADYDCRIHIIHVMQEEIDSLPDAKGEWPKEMYLRLVLIKTLPVYVPKIIYFDGDIIVNTDIYPLWEHPMDGNAAVAVPDINHFIFDNYQRLNISSPYFNSGVMVIDIDRCRQLDLTDRCLQILSATTLEYPDQDALNMVLDGHVAYAPLQWNLVTGFLLTNNLPMIPPDIRNLAARLASGRRKAIIHYTGEYKPWLNGTFMFHPLHAVWRRYYRISPWRDLPIFKTLPCPMLKSIAIMRIKMLHALGINTPYSRHWSVTSGRYSRWRSLFR</sequence>
<dbReference type="InterPro" id="IPR029044">
    <property type="entry name" value="Nucleotide-diphossugar_trans"/>
</dbReference>
<protein>
    <submittedName>
        <fullName evidence="4">Glycosyltransferase family 8 protein</fullName>
    </submittedName>
</protein>
<dbReference type="Pfam" id="PF01501">
    <property type="entry name" value="Glyco_transf_8"/>
    <property type="match status" value="1"/>
</dbReference>
<keyword evidence="2" id="KW-0808">Transferase</keyword>
<dbReference type="Gene3D" id="3.90.550.10">
    <property type="entry name" value="Spore Coat Polysaccharide Biosynthesis Protein SpsA, Chain A"/>
    <property type="match status" value="1"/>
</dbReference>
<dbReference type="Proteomes" id="UP000711407">
    <property type="component" value="Unassembled WGS sequence"/>
</dbReference>
<dbReference type="InterPro" id="IPR050748">
    <property type="entry name" value="Glycosyltrans_8_dom-fam"/>
</dbReference>
<dbReference type="EMBL" id="DYXT01000005">
    <property type="protein sequence ID" value="HJE38243.1"/>
    <property type="molecule type" value="Genomic_DNA"/>
</dbReference>
<proteinExistence type="predicted"/>
<evidence type="ECO:0000256" key="2">
    <source>
        <dbReference type="ARBA" id="ARBA00022679"/>
    </source>
</evidence>
<reference evidence="4" key="1">
    <citation type="journal article" date="2021" name="PeerJ">
        <title>Extensive microbial diversity within the chicken gut microbiome revealed by metagenomics and culture.</title>
        <authorList>
            <person name="Gilroy R."/>
            <person name="Ravi A."/>
            <person name="Getino M."/>
            <person name="Pursley I."/>
            <person name="Horton D.L."/>
            <person name="Alikhan N.F."/>
            <person name="Baker D."/>
            <person name="Gharbi K."/>
            <person name="Hall N."/>
            <person name="Watson M."/>
            <person name="Adriaenssens E.M."/>
            <person name="Foster-Nyarko E."/>
            <person name="Jarju S."/>
            <person name="Secka A."/>
            <person name="Antonio M."/>
            <person name="Oren A."/>
            <person name="Chaudhuri R.R."/>
            <person name="La Ragione R."/>
            <person name="Hildebrand F."/>
            <person name="Pallen M.J."/>
        </authorList>
    </citation>
    <scope>NUCLEOTIDE SEQUENCE</scope>
    <source>
        <strain evidence="4">4100</strain>
    </source>
</reference>
<comment type="caution">
    <text evidence="4">The sequence shown here is derived from an EMBL/GenBank/DDBJ whole genome shotgun (WGS) entry which is preliminary data.</text>
</comment>
<organism evidence="4 5">
    <name type="scientific">Candidatus Amulumruptor caecigallinarius</name>
    <dbReference type="NCBI Taxonomy" id="2109911"/>
    <lineage>
        <taxon>Bacteria</taxon>
        <taxon>Pseudomonadati</taxon>
        <taxon>Bacteroidota</taxon>
        <taxon>Bacteroidia</taxon>
        <taxon>Bacteroidales</taxon>
        <taxon>Muribaculaceae</taxon>
        <taxon>Candidatus Amulumruptor</taxon>
    </lineage>
</organism>
<evidence type="ECO:0000256" key="3">
    <source>
        <dbReference type="ARBA" id="ARBA00022723"/>
    </source>
</evidence>
<evidence type="ECO:0000256" key="1">
    <source>
        <dbReference type="ARBA" id="ARBA00022676"/>
    </source>
</evidence>
<accession>A0A4Q0U7P1</accession>
<dbReference type="GO" id="GO:0016757">
    <property type="term" value="F:glycosyltransferase activity"/>
    <property type="evidence" value="ECO:0007669"/>
    <property type="project" value="UniProtKB-KW"/>
</dbReference>
<keyword evidence="1" id="KW-0328">Glycosyltransferase</keyword>
<evidence type="ECO:0000313" key="5">
    <source>
        <dbReference type="Proteomes" id="UP000711407"/>
    </source>
</evidence>
<evidence type="ECO:0000313" key="4">
    <source>
        <dbReference type="EMBL" id="HJE38243.1"/>
    </source>
</evidence>
<dbReference type="GO" id="GO:0046872">
    <property type="term" value="F:metal ion binding"/>
    <property type="evidence" value="ECO:0007669"/>
    <property type="project" value="UniProtKB-KW"/>
</dbReference>
<reference evidence="4" key="2">
    <citation type="submission" date="2021-09" db="EMBL/GenBank/DDBJ databases">
        <authorList>
            <person name="Gilroy R."/>
        </authorList>
    </citation>
    <scope>NUCLEOTIDE SEQUENCE</scope>
    <source>
        <strain evidence="4">4100</strain>
    </source>
</reference>
<dbReference type="SUPFAM" id="SSF53448">
    <property type="entry name" value="Nucleotide-diphospho-sugar transferases"/>
    <property type="match status" value="1"/>
</dbReference>
<dbReference type="AlphaFoldDB" id="A0A4Q0U7P1"/>
<dbReference type="CDD" id="cd04194">
    <property type="entry name" value="GT8_A4GalT_like"/>
    <property type="match status" value="1"/>
</dbReference>
<name>A0A4Q0U7P1_9BACT</name>
<dbReference type="PANTHER" id="PTHR13778:SF47">
    <property type="entry name" value="LIPOPOLYSACCHARIDE 1,3-GALACTOSYLTRANSFERASE"/>
    <property type="match status" value="1"/>
</dbReference>
<dbReference type="InterPro" id="IPR002495">
    <property type="entry name" value="Glyco_trans_8"/>
</dbReference>